<dbReference type="Gene3D" id="3.30.470.30">
    <property type="entry name" value="DNA ligase/mRNA capping enzyme"/>
    <property type="match status" value="2"/>
</dbReference>
<keyword evidence="9" id="KW-0539">Nucleus</keyword>
<organism evidence="12 13">
    <name type="scientific">Psilocybe cf. subviscida</name>
    <dbReference type="NCBI Taxonomy" id="2480587"/>
    <lineage>
        <taxon>Eukaryota</taxon>
        <taxon>Fungi</taxon>
        <taxon>Dikarya</taxon>
        <taxon>Basidiomycota</taxon>
        <taxon>Agaricomycotina</taxon>
        <taxon>Agaricomycetes</taxon>
        <taxon>Agaricomycetidae</taxon>
        <taxon>Agaricales</taxon>
        <taxon>Agaricineae</taxon>
        <taxon>Strophariaceae</taxon>
        <taxon>Psilocybe</taxon>
    </lineage>
</organism>
<evidence type="ECO:0000256" key="7">
    <source>
        <dbReference type="ARBA" id="ARBA00022490"/>
    </source>
</evidence>
<comment type="caution">
    <text evidence="12">The sequence shown here is derived from an EMBL/GenBank/DDBJ whole genome shotgun (WGS) entry which is preliminary data.</text>
</comment>
<dbReference type="OrthoDB" id="10003593at2759"/>
<reference evidence="12 13" key="1">
    <citation type="journal article" date="2020" name="ISME J.">
        <title>Uncovering the hidden diversity of litter-decomposition mechanisms in mushroom-forming fungi.</title>
        <authorList>
            <person name="Floudas D."/>
            <person name="Bentzer J."/>
            <person name="Ahren D."/>
            <person name="Johansson T."/>
            <person name="Persson P."/>
            <person name="Tunlid A."/>
        </authorList>
    </citation>
    <scope>NUCLEOTIDE SEQUENCE [LARGE SCALE GENOMIC DNA]</scope>
    <source>
        <strain evidence="12 13">CBS 101986</strain>
    </source>
</reference>
<dbReference type="PANTHER" id="PTHR13403">
    <property type="entry name" value="SNURPORTIN1 RNUT1 PROTEIN RNA, U TRANSPORTER 1"/>
    <property type="match status" value="1"/>
</dbReference>
<name>A0A8H5EZQ0_9AGAR</name>
<keyword evidence="6" id="KW-0813">Transport</keyword>
<evidence type="ECO:0000256" key="1">
    <source>
        <dbReference type="ARBA" id="ARBA00003975"/>
    </source>
</evidence>
<accession>A0A8H5EZQ0</accession>
<dbReference type="AlphaFoldDB" id="A0A8H5EZQ0"/>
<evidence type="ECO:0000256" key="3">
    <source>
        <dbReference type="ARBA" id="ARBA00004496"/>
    </source>
</evidence>
<dbReference type="GO" id="GO:0005737">
    <property type="term" value="C:cytoplasm"/>
    <property type="evidence" value="ECO:0007669"/>
    <property type="project" value="UniProtKB-SubCell"/>
</dbReference>
<feature type="compositionally biased region" description="Acidic residues" evidence="10">
    <location>
        <begin position="59"/>
        <end position="70"/>
    </location>
</feature>
<dbReference type="InterPro" id="IPR017336">
    <property type="entry name" value="Snurportin-1"/>
</dbReference>
<feature type="region of interest" description="Disordered" evidence="10">
    <location>
        <begin position="98"/>
        <end position="153"/>
    </location>
</feature>
<evidence type="ECO:0000256" key="10">
    <source>
        <dbReference type="SAM" id="MobiDB-lite"/>
    </source>
</evidence>
<comment type="subcellular location">
    <subcellularLocation>
        <location evidence="3">Cytoplasm</location>
    </subcellularLocation>
    <subcellularLocation>
        <location evidence="2">Nucleus</location>
    </subcellularLocation>
</comment>
<evidence type="ECO:0000313" key="12">
    <source>
        <dbReference type="EMBL" id="KAF5318565.1"/>
    </source>
</evidence>
<feature type="region of interest" description="Disordered" evidence="10">
    <location>
        <begin position="1"/>
        <end position="24"/>
    </location>
</feature>
<protein>
    <recommendedName>
        <fullName evidence="5">Snurportin-1</fullName>
    </recommendedName>
</protein>
<keyword evidence="13" id="KW-1185">Reference proteome</keyword>
<proteinExistence type="inferred from homology"/>
<dbReference type="GO" id="GO:0061015">
    <property type="term" value="P:snRNA import into nucleus"/>
    <property type="evidence" value="ECO:0007669"/>
    <property type="project" value="InterPro"/>
</dbReference>
<feature type="region of interest" description="Disordered" evidence="10">
    <location>
        <begin position="381"/>
        <end position="411"/>
    </location>
</feature>
<feature type="region of interest" description="Disordered" evidence="10">
    <location>
        <begin position="54"/>
        <end position="76"/>
    </location>
</feature>
<evidence type="ECO:0000313" key="13">
    <source>
        <dbReference type="Proteomes" id="UP000567179"/>
    </source>
</evidence>
<gene>
    <name evidence="12" type="ORF">D9619_010795</name>
</gene>
<evidence type="ECO:0000259" key="11">
    <source>
        <dbReference type="Pfam" id="PF21974"/>
    </source>
</evidence>
<dbReference type="EMBL" id="JAACJJ010000030">
    <property type="protein sequence ID" value="KAF5318565.1"/>
    <property type="molecule type" value="Genomic_DNA"/>
</dbReference>
<sequence length="558" mass="60071">MSSTDRKANYKLPPSSLRDKASAQELRRIKALEEQKRRRAQKIDESRQLDFFADLSIAENDEDVDEDGDNKEDRAKKSLAVASVAGYVALLQRSPIEDTQPVASTSDVRPDAHSPSSIVFDAPESSAGNKPRNRKNKSKSSHKRRADAARTRGNSNWADKCMYAELLEMSGDVSWDAADGEDGLPTDLETAWVAVGPVPVGKRCLAVTHNQAAGAAGSVPNTQLRSRLLGKSLISPFPSNLPPLTVLDCILDDKWRENGILHVLDVVTWKGQDVSSCEAGFRFWWRDTRLGELSTAPPASFRLVAPSKSNKPATNPAIVAPLQYPYPTTFLPVPYYTRTALTDLDVEIIPAAKSVREVEVVAPATSGPSLHIGQPFTFGSSVGPGASHHDSGASGMDVEPHTDSSGADAAAPFHFAPSHQMEVTRAQSLPSSPLTPRRVSVQPDGLLLYVAEAAYEPGTSPLSSWVPIHSYDTTDNQGMKDGCAIGTQPSETNKFSKEGPLDLFQRLVRRRIMGRAGMQIFGAAAKGGVGAPMGAYRSSVEAPTLSGIGAPDVDMMEF</sequence>
<evidence type="ECO:0000256" key="6">
    <source>
        <dbReference type="ARBA" id="ARBA00022448"/>
    </source>
</evidence>
<keyword evidence="7" id="KW-0963">Cytoplasm</keyword>
<dbReference type="PANTHER" id="PTHR13403:SF6">
    <property type="entry name" value="SNURPORTIN-1"/>
    <property type="match status" value="1"/>
</dbReference>
<feature type="domain" description="Snurportin-1 m3G cap-binding" evidence="11">
    <location>
        <begin position="184"/>
        <end position="293"/>
    </location>
</feature>
<dbReference type="Proteomes" id="UP000567179">
    <property type="component" value="Unassembled WGS sequence"/>
</dbReference>
<comment type="similarity">
    <text evidence="4">Belongs to the snurportin family.</text>
</comment>
<keyword evidence="8" id="KW-0694">RNA-binding</keyword>
<evidence type="ECO:0000256" key="5">
    <source>
        <dbReference type="ARBA" id="ARBA00016034"/>
    </source>
</evidence>
<dbReference type="Pfam" id="PF21974">
    <property type="entry name" value="SPN1_m3Gcap_bd"/>
    <property type="match status" value="1"/>
</dbReference>
<evidence type="ECO:0000256" key="8">
    <source>
        <dbReference type="ARBA" id="ARBA00022884"/>
    </source>
</evidence>
<evidence type="ECO:0000256" key="2">
    <source>
        <dbReference type="ARBA" id="ARBA00004123"/>
    </source>
</evidence>
<dbReference type="GO" id="GO:0005634">
    <property type="term" value="C:nucleus"/>
    <property type="evidence" value="ECO:0007669"/>
    <property type="project" value="UniProtKB-SubCell"/>
</dbReference>
<dbReference type="InterPro" id="IPR047857">
    <property type="entry name" value="Snurportin1_C"/>
</dbReference>
<evidence type="ECO:0000256" key="4">
    <source>
        <dbReference type="ARBA" id="ARBA00007540"/>
    </source>
</evidence>
<dbReference type="GO" id="GO:0003723">
    <property type="term" value="F:RNA binding"/>
    <property type="evidence" value="ECO:0007669"/>
    <property type="project" value="UniProtKB-KW"/>
</dbReference>
<feature type="compositionally biased region" description="Basic residues" evidence="10">
    <location>
        <begin position="131"/>
        <end position="145"/>
    </location>
</feature>
<evidence type="ECO:0000256" key="9">
    <source>
        <dbReference type="ARBA" id="ARBA00023242"/>
    </source>
</evidence>
<comment type="function">
    <text evidence="1">Functions as an U snRNP-specific nuclear import adapter. Involved in the trimethylguanosine (m3G)-cap-dependent nuclear import of U snRNPs. Binds specifically to the terminal m3G-cap U snRNAs.</text>
</comment>